<evidence type="ECO:0000313" key="2">
    <source>
        <dbReference type="EMBL" id="QHS93942.1"/>
    </source>
</evidence>
<dbReference type="SUPFAM" id="SSF56112">
    <property type="entry name" value="Protein kinase-like (PK-like)"/>
    <property type="match status" value="1"/>
</dbReference>
<dbReference type="InterPro" id="IPR011009">
    <property type="entry name" value="Kinase-like_dom_sf"/>
</dbReference>
<dbReference type="EMBL" id="MN739213">
    <property type="protein sequence ID" value="QHS93942.1"/>
    <property type="molecule type" value="Genomic_DNA"/>
</dbReference>
<proteinExistence type="predicted"/>
<evidence type="ECO:0000256" key="1">
    <source>
        <dbReference type="SAM" id="MobiDB-lite"/>
    </source>
</evidence>
<reference evidence="2" key="1">
    <citation type="journal article" date="2020" name="Nature">
        <title>Giant virus diversity and host interactions through global metagenomics.</title>
        <authorList>
            <person name="Schulz F."/>
            <person name="Roux S."/>
            <person name="Paez-Espino D."/>
            <person name="Jungbluth S."/>
            <person name="Walsh D.A."/>
            <person name="Denef V.J."/>
            <person name="McMahon K.D."/>
            <person name="Konstantinidis K.T."/>
            <person name="Eloe-Fadrosh E.A."/>
            <person name="Kyrpides N.C."/>
            <person name="Woyke T."/>
        </authorList>
    </citation>
    <scope>NUCLEOTIDE SEQUENCE</scope>
    <source>
        <strain evidence="2">GVMAG-M-3300018080-19</strain>
    </source>
</reference>
<evidence type="ECO:0008006" key="3">
    <source>
        <dbReference type="Google" id="ProtNLM"/>
    </source>
</evidence>
<organism evidence="2">
    <name type="scientific">viral metagenome</name>
    <dbReference type="NCBI Taxonomy" id="1070528"/>
    <lineage>
        <taxon>unclassified sequences</taxon>
        <taxon>metagenomes</taxon>
        <taxon>organismal metagenomes</taxon>
    </lineage>
</organism>
<feature type="region of interest" description="Disordered" evidence="1">
    <location>
        <begin position="361"/>
        <end position="394"/>
    </location>
</feature>
<dbReference type="Gene3D" id="1.10.510.10">
    <property type="entry name" value="Transferase(Phosphotransferase) domain 1"/>
    <property type="match status" value="1"/>
</dbReference>
<sequence>MYEGLVAWLQKLGGGVDFGIARYLETSTKLLTCEANYRISGELKKLQESFVTKTPPVNLPRRGRKRLGSGVRNTAYLYDGHVFKTSTRAKDPYLLGEALLQGFLWYPEFRHEYQTILNKYVQVVNTNPPKPLRDYPIPRLYRYFHTPDGRVWMEYEFIPEMLLDRILKHGLSPMAFQDILYQIMVHLMILQSMVQFSHRDFHPNNLAIRLRSVPRQIRYTMDGHSKTLTSTYQVYFLDLETACIDASNLRLIGKNINSPNAYYNTCQNQSFDMQVFLSWAHVMEILPKTPAYIRTLAKQAYDDLKICHVPKTVSARYRHLARVQRSYLNISNIPALYPKNMLDALLQRKYTPGRFHYEPIHPTVPPDCDIQRPTIRRNKPQDKPEQDQQDCVIL</sequence>
<dbReference type="AlphaFoldDB" id="A0A6C0BPN5"/>
<protein>
    <recommendedName>
        <fullName evidence="3">Protein kinase domain-containing protein</fullName>
    </recommendedName>
</protein>
<name>A0A6C0BPN5_9ZZZZ</name>
<accession>A0A6C0BPN5</accession>